<dbReference type="PROSITE" id="PS50125">
    <property type="entry name" value="GUANYLATE_CYCLASE_2"/>
    <property type="match status" value="1"/>
</dbReference>
<dbReference type="Pfam" id="PF00233">
    <property type="entry name" value="PDEase_I"/>
    <property type="match status" value="1"/>
</dbReference>
<dbReference type="SUPFAM" id="SSF55073">
    <property type="entry name" value="Nucleotide cyclase"/>
    <property type="match status" value="1"/>
</dbReference>
<name>A0A9N8HHU9_9STRA</name>
<keyword evidence="5 7" id="KW-0472">Membrane</keyword>
<evidence type="ECO:0000256" key="2">
    <source>
        <dbReference type="ARBA" id="ARBA00022692"/>
    </source>
</evidence>
<evidence type="ECO:0000259" key="9">
    <source>
        <dbReference type="PROSITE" id="PS50125"/>
    </source>
</evidence>
<evidence type="ECO:0000256" key="1">
    <source>
        <dbReference type="ARBA" id="ARBA00004141"/>
    </source>
</evidence>
<dbReference type="GO" id="GO:0004930">
    <property type="term" value="F:G protein-coupled receptor activity"/>
    <property type="evidence" value="ECO:0007669"/>
    <property type="project" value="InterPro"/>
</dbReference>
<dbReference type="SMART" id="SM00044">
    <property type="entry name" value="CYCc"/>
    <property type="match status" value="1"/>
</dbReference>
<proteinExistence type="predicted"/>
<dbReference type="SUPFAM" id="SSF109604">
    <property type="entry name" value="HD-domain/PDEase-like"/>
    <property type="match status" value="1"/>
</dbReference>
<dbReference type="InterPro" id="IPR050401">
    <property type="entry name" value="Cyclic_nucleotide_synthase"/>
</dbReference>
<comment type="subcellular location">
    <subcellularLocation>
        <location evidence="1">Membrane</location>
        <topology evidence="1">Multi-pass membrane protein</topology>
    </subcellularLocation>
</comment>
<keyword evidence="13" id="KW-1185">Reference proteome</keyword>
<evidence type="ECO:0000259" key="10">
    <source>
        <dbReference type="PROSITE" id="PS50259"/>
    </source>
</evidence>
<sequence>MSKLNKPLARNLMMSWLFLWSILLLVTASVVAASADQQGDVLSPTNMVHAASATNDPNTKTNTDNNQKKHLNPYFEGGGCLRTLLGDSDGYTNKLRVCNSNDPPEAATLGYCQNSPLLDYTEVRMAGQNWESNIISAWLLQIILSELLEVPTTIEVGVAGDHGGPGGSQLDFHNPDADYAYGGGDFRYGELVTAARVKDCGTLDRQASSDDYQACFHLAPEVWYEDRFGDTSVQLEGAEPPLELGALGYQSFYVIKYTAQNDTSLNSYLGMGGEQNRRKMAETFPRPTTWSEYCDQVSPTNCQTPDETATRPPATEEEKGYYFLQDGYHGHFRYTEQNDCDRYPLYCTGFFADLPCGWGSYASQQLYHNKIALASENPHDPAGGFNPTYMRQLYAAANYTQNNLMVYWPDLTILYHAFMGSPAEFTRVVLPEPTQECLEARVDPGKRCGRNDGTSTFEELVGEPKGACNAMTTSLKKVIGTALYDISFDPDTPEALWSPAYDVIHNFQITGPKLGQVLKSMSRRLPFKDDETYGLVLREATCEWAAENVDFLRSFLPPSHPRVVQDEDVSGHALFTSALVLGSLAVVLVLVSIVVTIVKKNTKVLYYTQPEYMTLFLVGLGFVGVGAIAMAAPPSDATCVSIAWFINIGYAIHLVPLLVRINAINNLATSGKQMQRVRLRLGNLYAVTLASVVIVGVYLVVWMLMDPPLEAFQYQLTGDVTEDGERIITAYDYCGSASVSSFTNEAFGDLFYMLSYTWRALIILPAGMIGIMSLRVREDLNDTRSMSMVLFVHTIVLVAGIIMSATGDFKSDLMGYASLALSADVLLSIAVYILPKFIYSGEELEAEPLPDVFVKTTIVLTDVVGFTAWCSVREPVQVFRFLEELYECIDVIAEKHSIFKVQTIGECWVGASGIPEARSDHAVRAAKFAMACMKRTDRLTKKLEIKFGPDTGDLTLRIGMHSGAVTGGFMKGKGARFELFGDTMQTATLIQQTGESDRIHLSEATASELINLGRKSWVEERESRLLTAQKGEIQTYWIARGKRDNATDSSSVGGFSVDSDDGDDELLEFASISESKQRWIQWNVGTFQELLKQIVARREVQASTRSSEFFQHSSEVSAEMPLEEVAEIIELPDFDKKAAKRQRENAGSVELSPVVVEQLRDYITGVAEMYNDNPFHNFAHASYVVMAVTKYMNRIRQAHEIDVGDDGERFRSSTLAAIHKHTYGVTSDPLTLFACLFSALIHDADHPGVPNATLIKENEVAAKRYKKRSVAEQKSFELAFGLLMESRFNLLRSTICCNDKELGRFRQLVINSVMATDLGDKELKALRNGRWEKAFVNAESSSSEEFKDITSIRSTTTSLRSSSKDNASMTASSTVSSLRLRSNSDDDMMALESALKDRRDTINRKATIVIEHLIQAADVAHMSQHWAIYRKWNERLFRECYKAYREGRSEMNPGDNWYKGEIGFFDFYIIPLSKKLRDCGVFGPTSDENLNYATNNRNQWEREGESITQSMLKAVEEEYARTDQAQHLETKPGGDFA</sequence>
<dbReference type="PROSITE" id="PS51845">
    <property type="entry name" value="PDEASE_I_2"/>
    <property type="match status" value="1"/>
</dbReference>
<dbReference type="Pfam" id="PF00003">
    <property type="entry name" value="7tm_3"/>
    <property type="match status" value="1"/>
</dbReference>
<dbReference type="GO" id="GO:0000166">
    <property type="term" value="F:nucleotide binding"/>
    <property type="evidence" value="ECO:0007669"/>
    <property type="project" value="UniProtKB-KW"/>
</dbReference>
<evidence type="ECO:0000256" key="6">
    <source>
        <dbReference type="ARBA" id="ARBA00023239"/>
    </source>
</evidence>
<evidence type="ECO:0000313" key="13">
    <source>
        <dbReference type="Proteomes" id="UP001153069"/>
    </source>
</evidence>
<evidence type="ECO:0000256" key="8">
    <source>
        <dbReference type="SAM" id="SignalP"/>
    </source>
</evidence>
<evidence type="ECO:0000259" key="11">
    <source>
        <dbReference type="PROSITE" id="PS51845"/>
    </source>
</evidence>
<evidence type="ECO:0000256" key="5">
    <source>
        <dbReference type="ARBA" id="ARBA00023136"/>
    </source>
</evidence>
<dbReference type="InterPro" id="IPR017978">
    <property type="entry name" value="GPCR_3_C"/>
</dbReference>
<feature type="domain" description="PDEase" evidence="11">
    <location>
        <begin position="1096"/>
        <end position="1318"/>
    </location>
</feature>
<feature type="transmembrane region" description="Helical" evidence="7">
    <location>
        <begin position="788"/>
        <end position="807"/>
    </location>
</feature>
<dbReference type="InterPro" id="IPR029787">
    <property type="entry name" value="Nucleotide_cyclase"/>
</dbReference>
<accession>A0A9N8HHU9</accession>
<evidence type="ECO:0000256" key="3">
    <source>
        <dbReference type="ARBA" id="ARBA00022741"/>
    </source>
</evidence>
<dbReference type="GO" id="GO:0001653">
    <property type="term" value="F:peptide receptor activity"/>
    <property type="evidence" value="ECO:0007669"/>
    <property type="project" value="TreeGrafter"/>
</dbReference>
<evidence type="ECO:0000256" key="7">
    <source>
        <dbReference type="SAM" id="Phobius"/>
    </source>
</evidence>
<dbReference type="Gene3D" id="3.30.70.1230">
    <property type="entry name" value="Nucleotide cyclase"/>
    <property type="match status" value="1"/>
</dbReference>
<feature type="transmembrane region" description="Helical" evidence="7">
    <location>
        <begin position="756"/>
        <end position="776"/>
    </location>
</feature>
<reference evidence="12" key="1">
    <citation type="submission" date="2020-06" db="EMBL/GenBank/DDBJ databases">
        <authorList>
            <consortium name="Plant Systems Biology data submission"/>
        </authorList>
    </citation>
    <scope>NUCLEOTIDE SEQUENCE</scope>
    <source>
        <strain evidence="12">D6</strain>
    </source>
</reference>
<keyword evidence="4 7" id="KW-1133">Transmembrane helix</keyword>
<feature type="domain" description="Guanylate cyclase" evidence="9">
    <location>
        <begin position="857"/>
        <end position="991"/>
    </location>
</feature>
<dbReference type="EMBL" id="CAICTM010000659">
    <property type="protein sequence ID" value="CAB9514541.1"/>
    <property type="molecule type" value="Genomic_DNA"/>
</dbReference>
<keyword evidence="12" id="KW-0675">Receptor</keyword>
<feature type="transmembrane region" description="Helical" evidence="7">
    <location>
        <begin position="610"/>
        <end position="630"/>
    </location>
</feature>
<dbReference type="Gene3D" id="1.10.1300.10">
    <property type="entry name" value="3'5'-cyclic nucleotide phosphodiesterase, catalytic domain"/>
    <property type="match status" value="1"/>
</dbReference>
<feature type="transmembrane region" description="Helical" evidence="7">
    <location>
        <begin position="574"/>
        <end position="598"/>
    </location>
</feature>
<dbReference type="Proteomes" id="UP001153069">
    <property type="component" value="Unassembled WGS sequence"/>
</dbReference>
<dbReference type="PANTHER" id="PTHR11920:SF335">
    <property type="entry name" value="GUANYLATE CYCLASE"/>
    <property type="match status" value="1"/>
</dbReference>
<keyword evidence="8" id="KW-0732">Signal</keyword>
<dbReference type="GO" id="GO:0004383">
    <property type="term" value="F:guanylate cyclase activity"/>
    <property type="evidence" value="ECO:0007669"/>
    <property type="project" value="TreeGrafter"/>
</dbReference>
<dbReference type="OrthoDB" id="432756at2759"/>
<keyword evidence="2 7" id="KW-0812">Transmembrane</keyword>
<dbReference type="Pfam" id="PF00211">
    <property type="entry name" value="Guanylate_cyc"/>
    <property type="match status" value="1"/>
</dbReference>
<dbReference type="InterPro" id="IPR036971">
    <property type="entry name" value="PDEase_catalytic_dom_sf"/>
</dbReference>
<feature type="chain" id="PRO_5040367869" evidence="8">
    <location>
        <begin position="29"/>
        <end position="1537"/>
    </location>
</feature>
<comment type="caution">
    <text evidence="12">The sequence shown here is derived from an EMBL/GenBank/DDBJ whole genome shotgun (WGS) entry which is preliminary data.</text>
</comment>
<feature type="signal peptide" evidence="8">
    <location>
        <begin position="1"/>
        <end position="28"/>
    </location>
</feature>
<feature type="transmembrane region" description="Helical" evidence="7">
    <location>
        <begin position="642"/>
        <end position="663"/>
    </location>
</feature>
<dbReference type="GO" id="GO:0004016">
    <property type="term" value="F:adenylate cyclase activity"/>
    <property type="evidence" value="ECO:0007669"/>
    <property type="project" value="TreeGrafter"/>
</dbReference>
<dbReference type="PRINTS" id="PR01176">
    <property type="entry name" value="GABABRECEPTR"/>
</dbReference>
<dbReference type="GO" id="GO:0005886">
    <property type="term" value="C:plasma membrane"/>
    <property type="evidence" value="ECO:0007669"/>
    <property type="project" value="TreeGrafter"/>
</dbReference>
<keyword evidence="3" id="KW-0547">Nucleotide-binding</keyword>
<keyword evidence="6" id="KW-0456">Lyase</keyword>
<gene>
    <name evidence="12" type="ORF">SEMRO_660_G182960.1</name>
</gene>
<dbReference type="PROSITE" id="PS50259">
    <property type="entry name" value="G_PROTEIN_RECEP_F3_4"/>
    <property type="match status" value="1"/>
</dbReference>
<dbReference type="GO" id="GO:0004114">
    <property type="term" value="F:3',5'-cyclic-nucleotide phosphodiesterase activity"/>
    <property type="evidence" value="ECO:0007669"/>
    <property type="project" value="InterPro"/>
</dbReference>
<dbReference type="GO" id="GO:0035556">
    <property type="term" value="P:intracellular signal transduction"/>
    <property type="evidence" value="ECO:0007669"/>
    <property type="project" value="InterPro"/>
</dbReference>
<protein>
    <submittedName>
        <fullName evidence="12">Receptor-type guanylate cyclase gcy</fullName>
    </submittedName>
</protein>
<organism evidence="12 13">
    <name type="scientific">Seminavis robusta</name>
    <dbReference type="NCBI Taxonomy" id="568900"/>
    <lineage>
        <taxon>Eukaryota</taxon>
        <taxon>Sar</taxon>
        <taxon>Stramenopiles</taxon>
        <taxon>Ochrophyta</taxon>
        <taxon>Bacillariophyta</taxon>
        <taxon>Bacillariophyceae</taxon>
        <taxon>Bacillariophycidae</taxon>
        <taxon>Naviculales</taxon>
        <taxon>Naviculaceae</taxon>
        <taxon>Seminavis</taxon>
    </lineage>
</organism>
<evidence type="ECO:0000313" key="12">
    <source>
        <dbReference type="EMBL" id="CAB9514541.1"/>
    </source>
</evidence>
<feature type="transmembrane region" description="Helical" evidence="7">
    <location>
        <begin position="684"/>
        <end position="705"/>
    </location>
</feature>
<feature type="domain" description="G-protein coupled receptors family 3 profile" evidence="10">
    <location>
        <begin position="574"/>
        <end position="836"/>
    </location>
</feature>
<dbReference type="PANTHER" id="PTHR11920">
    <property type="entry name" value="GUANYLYL CYCLASE"/>
    <property type="match status" value="1"/>
</dbReference>
<dbReference type="InterPro" id="IPR002073">
    <property type="entry name" value="PDEase_catalytic_dom"/>
</dbReference>
<dbReference type="CDD" id="cd07302">
    <property type="entry name" value="CHD"/>
    <property type="match status" value="1"/>
</dbReference>
<dbReference type="GO" id="GO:0007168">
    <property type="term" value="P:receptor guanylyl cyclase signaling pathway"/>
    <property type="evidence" value="ECO:0007669"/>
    <property type="project" value="TreeGrafter"/>
</dbReference>
<evidence type="ECO:0000256" key="4">
    <source>
        <dbReference type="ARBA" id="ARBA00022989"/>
    </source>
</evidence>
<dbReference type="InterPro" id="IPR001054">
    <property type="entry name" value="A/G_cyclase"/>
</dbReference>